<reference evidence="4" key="1">
    <citation type="submission" date="2018-02" db="EMBL/GenBank/DDBJ databases">
        <authorList>
            <person name="Hausmann B."/>
        </authorList>
    </citation>
    <scope>NUCLEOTIDE SEQUENCE [LARGE SCALE GENOMIC DNA]</scope>
    <source>
        <strain evidence="4">Peat soil MAG SbA5</strain>
    </source>
</reference>
<dbReference type="PROSITE" id="PS51708">
    <property type="entry name" value="CHAD"/>
    <property type="match status" value="1"/>
</dbReference>
<dbReference type="EMBL" id="OKRB01000057">
    <property type="protein sequence ID" value="SPE18334.1"/>
    <property type="molecule type" value="Genomic_DNA"/>
</dbReference>
<dbReference type="AlphaFoldDB" id="A0A2N9L5N3"/>
<dbReference type="Pfam" id="PF05235">
    <property type="entry name" value="CHAD"/>
    <property type="match status" value="1"/>
</dbReference>
<evidence type="ECO:0000313" key="4">
    <source>
        <dbReference type="Proteomes" id="UP000239735"/>
    </source>
</evidence>
<sequence>MADELERVRKALRELRKTLKSLPGDPPPKEVHKLRTTTRRVEAIATAVPLSGGKKSRQLLKSIETIRKAAGGVRDMDVLTANARRLARYSAGDSLARLLEHLKNAREQYAAQLVAALNHHKRKAVRQSLKEYSKLVRSALPPADSGSSVNGHPGGHRGAHRGHSHDGVHTSAMNLVRELAAWPALDASNIHAFRLKVKELRYTLQLDADADPALVDTLTDVQRRIGEWHDWQELKEIAREALNAERDAALLARIDRTAKRKLERALSAANGLRGKYLAAPIAMGS</sequence>
<feature type="domain" description="CHAD" evidence="2">
    <location>
        <begin position="1"/>
        <end position="281"/>
    </location>
</feature>
<dbReference type="OrthoDB" id="117281at2"/>
<evidence type="ECO:0000259" key="2">
    <source>
        <dbReference type="PROSITE" id="PS51708"/>
    </source>
</evidence>
<proteinExistence type="predicted"/>
<dbReference type="InterPro" id="IPR038186">
    <property type="entry name" value="CHAD_dom_sf"/>
</dbReference>
<accession>A0A2N9L5N3</accession>
<dbReference type="InterPro" id="IPR007899">
    <property type="entry name" value="CHAD_dom"/>
</dbReference>
<dbReference type="SMART" id="SM00880">
    <property type="entry name" value="CHAD"/>
    <property type="match status" value="1"/>
</dbReference>
<evidence type="ECO:0000313" key="3">
    <source>
        <dbReference type="EMBL" id="SPE18334.1"/>
    </source>
</evidence>
<dbReference type="Gene3D" id="1.40.20.10">
    <property type="entry name" value="CHAD domain"/>
    <property type="match status" value="1"/>
</dbReference>
<dbReference type="PANTHER" id="PTHR39339">
    <property type="entry name" value="SLR1444 PROTEIN"/>
    <property type="match status" value="1"/>
</dbReference>
<name>A0A2N9L5N3_9BACT</name>
<dbReference type="Proteomes" id="UP000239735">
    <property type="component" value="Unassembled WGS sequence"/>
</dbReference>
<gene>
    <name evidence="3" type="ORF">SBA5_150068</name>
</gene>
<protein>
    <recommendedName>
        <fullName evidence="2">CHAD domain-containing protein</fullName>
    </recommendedName>
</protein>
<evidence type="ECO:0000256" key="1">
    <source>
        <dbReference type="SAM" id="MobiDB-lite"/>
    </source>
</evidence>
<dbReference type="PANTHER" id="PTHR39339:SF1">
    <property type="entry name" value="CHAD DOMAIN-CONTAINING PROTEIN"/>
    <property type="match status" value="1"/>
</dbReference>
<feature type="compositionally biased region" description="Basic residues" evidence="1">
    <location>
        <begin position="154"/>
        <end position="163"/>
    </location>
</feature>
<organism evidence="3 4">
    <name type="scientific">Candidatus Sulfuritelmatomonas gaucii</name>
    <dbReference type="NCBI Taxonomy" id="2043161"/>
    <lineage>
        <taxon>Bacteria</taxon>
        <taxon>Pseudomonadati</taxon>
        <taxon>Acidobacteriota</taxon>
        <taxon>Terriglobia</taxon>
        <taxon>Terriglobales</taxon>
        <taxon>Acidobacteriaceae</taxon>
        <taxon>Candidatus Sulfuritelmatomonas</taxon>
    </lineage>
</organism>
<feature type="region of interest" description="Disordered" evidence="1">
    <location>
        <begin position="140"/>
        <end position="167"/>
    </location>
</feature>